<reference evidence="4" key="1">
    <citation type="submission" date="2021-11" db="EMBL/GenBank/DDBJ databases">
        <title>Cultivation dependent microbiological survey of springs from the worlds oldest radium mine currently devoted to the extraction of radon-saturated water.</title>
        <authorList>
            <person name="Kapinusova G."/>
            <person name="Smrhova T."/>
            <person name="Strejcek M."/>
            <person name="Suman J."/>
            <person name="Jani K."/>
            <person name="Pajer P."/>
            <person name="Uhlik O."/>
        </authorList>
    </citation>
    <scope>NUCLEOTIDE SEQUENCE [LARGE SCALE GENOMIC DNA]</scope>
    <source>
        <strain evidence="4">J379</strain>
    </source>
</reference>
<feature type="signal peptide" evidence="2">
    <location>
        <begin position="1"/>
        <end position="26"/>
    </location>
</feature>
<keyword evidence="2" id="KW-0732">Signal</keyword>
<accession>A0ABY5PAZ4</accession>
<evidence type="ECO:0000256" key="2">
    <source>
        <dbReference type="SAM" id="SignalP"/>
    </source>
</evidence>
<sequence>MSCRRLALAPLVALLLSGLGGSAASAATSSTAEPTATSAATKKKKKTKKATVTSLDKRLKKTEKDLAAARKQLRIVQKATASLVSGLDTVVGANGSIEALLGGGLGSALGPELSKFDALLSNALAEQSNQIANAAVVAMQNPALKPELEKLLTGIFGVSPTTIGQSVANLGPTVQAALGQLIQQEQPVIIVRTTNGDQAKSILGPDVPDDANPVTVSASVPLKVTGAGDVQILAGLRSLETDNGHDEVILDSLEVTNGSGVTVGGGGGGVRVGSSAFTVPSAARLARTSDPGSLPGLDIAGSQMTDPVGTAAGKITLSGTGYVMVRVTARFKDNIPAD</sequence>
<keyword evidence="1" id="KW-0175">Coiled coil</keyword>
<gene>
    <name evidence="3" type="ORF">LRS13_12970</name>
</gene>
<proteinExistence type="predicted"/>
<evidence type="ECO:0000313" key="3">
    <source>
        <dbReference type="EMBL" id="UUY01642.1"/>
    </source>
</evidence>
<evidence type="ECO:0000256" key="1">
    <source>
        <dbReference type="SAM" id="Coils"/>
    </source>
</evidence>
<name>A0ABY5PAZ4_9ACTN</name>
<dbReference type="EMBL" id="CP088295">
    <property type="protein sequence ID" value="UUY01642.1"/>
    <property type="molecule type" value="Genomic_DNA"/>
</dbReference>
<dbReference type="RefSeq" id="WP_353862196.1">
    <property type="nucleotide sequence ID" value="NZ_CP088295.1"/>
</dbReference>
<keyword evidence="4" id="KW-1185">Reference proteome</keyword>
<evidence type="ECO:0000313" key="4">
    <source>
        <dbReference type="Proteomes" id="UP001058860"/>
    </source>
</evidence>
<dbReference type="Proteomes" id="UP001058860">
    <property type="component" value="Chromosome"/>
</dbReference>
<feature type="chain" id="PRO_5046014960" evidence="2">
    <location>
        <begin position="27"/>
        <end position="338"/>
    </location>
</feature>
<feature type="coiled-coil region" evidence="1">
    <location>
        <begin position="52"/>
        <end position="79"/>
    </location>
</feature>
<organism evidence="3 4">
    <name type="scientific">Svornostia abyssi</name>
    <dbReference type="NCBI Taxonomy" id="2898438"/>
    <lineage>
        <taxon>Bacteria</taxon>
        <taxon>Bacillati</taxon>
        <taxon>Actinomycetota</taxon>
        <taxon>Thermoleophilia</taxon>
        <taxon>Solirubrobacterales</taxon>
        <taxon>Baekduiaceae</taxon>
        <taxon>Svornostia</taxon>
    </lineage>
</organism>
<protein>
    <submittedName>
        <fullName evidence="3">Uncharacterized protein</fullName>
    </submittedName>
</protein>